<geneLocation type="plasmid" evidence="3">
    <name>pPRF81a</name>
</geneLocation>
<reference evidence="3 4" key="1">
    <citation type="journal article" date="2012" name="BMC Genomics">
        <title>Genomic basis of broad host range and environmental adaptability of Rhizobium tropici CIAT 899 and Rhizobium sp. PRF 81 which are used in inoculants for common bean (Phaseolus vulgaris L.).</title>
        <authorList>
            <person name="Ormeno-Orrillo E."/>
            <person name="Menna P."/>
            <person name="Almeida L.G."/>
            <person name="Ollero F.J."/>
            <person name="Nicolas M.F."/>
            <person name="Pains Rodrigues E."/>
            <person name="Shigueyoshi Nakatani A."/>
            <person name="Silva Batista J.S."/>
            <person name="Oliveira Chueire L.M."/>
            <person name="Souza R.C."/>
            <person name="Ribeiro Vasconcelos A.T."/>
            <person name="Megias M."/>
            <person name="Hungria M."/>
            <person name="Martinez-Romero E."/>
        </authorList>
    </citation>
    <scope>NUCLEOTIDE SEQUENCE [LARGE SCALE GENOMIC DNA]</scope>
    <source>
        <strain evidence="3 4">PRF 81</strain>
        <plasmid evidence="3">pPRF81a</plasmid>
    </source>
</reference>
<organism evidence="3 4">
    <name type="scientific">Rhizobium freirei PRF 81</name>
    <dbReference type="NCBI Taxonomy" id="363754"/>
    <lineage>
        <taxon>Bacteria</taxon>
        <taxon>Pseudomonadati</taxon>
        <taxon>Pseudomonadota</taxon>
        <taxon>Alphaproteobacteria</taxon>
        <taxon>Hyphomicrobiales</taxon>
        <taxon>Rhizobiaceae</taxon>
        <taxon>Rhizobium/Agrobacterium group</taxon>
        <taxon>Rhizobium</taxon>
    </lineage>
</organism>
<protein>
    <submittedName>
        <fullName evidence="3">Putative Transposase, Tn3</fullName>
    </submittedName>
</protein>
<dbReference type="EMBL" id="AQHN01000095">
    <property type="protein sequence ID" value="ENN83874.1"/>
    <property type="molecule type" value="Genomic_DNA"/>
</dbReference>
<dbReference type="InterPro" id="IPR015421">
    <property type="entry name" value="PyrdxlP-dep_Trfase_major"/>
</dbReference>
<comment type="caution">
    <text evidence="3">The sequence shown here is derived from an EMBL/GenBank/DDBJ whole genome shotgun (WGS) entry which is preliminary data.</text>
</comment>
<dbReference type="GO" id="GO:0004803">
    <property type="term" value="F:transposase activity"/>
    <property type="evidence" value="ECO:0007669"/>
    <property type="project" value="InterPro"/>
</dbReference>
<dbReference type="InterPro" id="IPR002513">
    <property type="entry name" value="Tn3_Tnp_DDE_dom"/>
</dbReference>
<dbReference type="Gene3D" id="3.40.640.10">
    <property type="entry name" value="Type I PLP-dependent aspartate aminotransferase-like (Major domain)"/>
    <property type="match status" value="1"/>
</dbReference>
<feature type="domain" description="Tn3 transposase DDE" evidence="2">
    <location>
        <begin position="80"/>
        <end position="175"/>
    </location>
</feature>
<keyword evidence="4" id="KW-1185">Reference proteome</keyword>
<dbReference type="Proteomes" id="UP000012429">
    <property type="component" value="Unassembled WGS sequence"/>
</dbReference>
<dbReference type="GO" id="GO:0043420">
    <property type="term" value="P:anthranilate metabolic process"/>
    <property type="evidence" value="ECO:0007669"/>
    <property type="project" value="TreeGrafter"/>
</dbReference>
<gene>
    <name evidence="3" type="ORF">RHSP_41705</name>
</gene>
<dbReference type="PATRIC" id="fig|363754.4.peg.6791"/>
<dbReference type="PANTHER" id="PTHR14084:SF0">
    <property type="entry name" value="KYNURENINASE"/>
    <property type="match status" value="1"/>
</dbReference>
<dbReference type="InterPro" id="IPR015424">
    <property type="entry name" value="PyrdxlP-dep_Trfase"/>
</dbReference>
<dbReference type="GO" id="GO:0019441">
    <property type="term" value="P:L-tryptophan catabolic process to kynurenine"/>
    <property type="evidence" value="ECO:0007669"/>
    <property type="project" value="TreeGrafter"/>
</dbReference>
<dbReference type="GO" id="GO:0030429">
    <property type="term" value="F:kynureninase activity"/>
    <property type="evidence" value="ECO:0007669"/>
    <property type="project" value="InterPro"/>
</dbReference>
<dbReference type="Pfam" id="PF01526">
    <property type="entry name" value="DDE_Tnp_Tn3"/>
    <property type="match status" value="1"/>
</dbReference>
<dbReference type="AlphaFoldDB" id="N6TTR5"/>
<evidence type="ECO:0000313" key="4">
    <source>
        <dbReference type="Proteomes" id="UP000012429"/>
    </source>
</evidence>
<dbReference type="InterPro" id="IPR010111">
    <property type="entry name" value="Kynureninase"/>
</dbReference>
<dbReference type="GO" id="GO:0009435">
    <property type="term" value="P:NAD+ biosynthetic process"/>
    <property type="evidence" value="ECO:0007669"/>
    <property type="project" value="InterPro"/>
</dbReference>
<name>N6TTR5_9HYPH</name>
<evidence type="ECO:0000313" key="3">
    <source>
        <dbReference type="EMBL" id="ENN83874.1"/>
    </source>
</evidence>
<dbReference type="GO" id="GO:0005737">
    <property type="term" value="C:cytoplasm"/>
    <property type="evidence" value="ECO:0007669"/>
    <property type="project" value="InterPro"/>
</dbReference>
<keyword evidence="1" id="KW-0663">Pyridoxal phosphate</keyword>
<dbReference type="SUPFAM" id="SSF53383">
    <property type="entry name" value="PLP-dependent transferases"/>
    <property type="match status" value="1"/>
</dbReference>
<dbReference type="PANTHER" id="PTHR14084">
    <property type="entry name" value="KYNURENINASE"/>
    <property type="match status" value="1"/>
</dbReference>
<evidence type="ECO:0000259" key="2">
    <source>
        <dbReference type="Pfam" id="PF01526"/>
    </source>
</evidence>
<keyword evidence="3" id="KW-0614">Plasmid</keyword>
<proteinExistence type="predicted"/>
<dbReference type="GO" id="GO:0030170">
    <property type="term" value="F:pyridoxal phosphate binding"/>
    <property type="evidence" value="ECO:0007669"/>
    <property type="project" value="InterPro"/>
</dbReference>
<sequence>MLIRGWNQAGWMEQPRRVGDRIGRLIEAEPGSVVVGDTLSIKVYQALASVLEMDPKRSVVLSDTGNFPSDLYIADGLLRTRGNATAGLNKSEAQNTLARALFFNRLGELRDRTCESQFYRASGLNLLLNAIVYWNTLYLEPAFAELNREGVPTPPDVIKHITPLGWQHISLTGDYIWTPTDGADLRPLRQENSILAA</sequence>
<evidence type="ECO:0000256" key="1">
    <source>
        <dbReference type="ARBA" id="ARBA00022898"/>
    </source>
</evidence>
<dbReference type="GO" id="GO:0006313">
    <property type="term" value="P:DNA transposition"/>
    <property type="evidence" value="ECO:0007669"/>
    <property type="project" value="InterPro"/>
</dbReference>
<accession>N6TTR5</accession>